<accession>W6YXK5</accession>
<dbReference type="RefSeq" id="XP_007709543.1">
    <property type="nucleotide sequence ID" value="XM_007711353.1"/>
</dbReference>
<dbReference type="GeneID" id="19147756"/>
<reference evidence="3 4" key="1">
    <citation type="journal article" date="2013" name="PLoS Genet.">
        <title>Comparative genome structure, secondary metabolite, and effector coding capacity across Cochliobolus pathogens.</title>
        <authorList>
            <person name="Condon B.J."/>
            <person name="Leng Y."/>
            <person name="Wu D."/>
            <person name="Bushley K.E."/>
            <person name="Ohm R.A."/>
            <person name="Otillar R."/>
            <person name="Martin J."/>
            <person name="Schackwitz W."/>
            <person name="Grimwood J."/>
            <person name="MohdZainudin N."/>
            <person name="Xue C."/>
            <person name="Wang R."/>
            <person name="Manning V.A."/>
            <person name="Dhillon B."/>
            <person name="Tu Z.J."/>
            <person name="Steffenson B.J."/>
            <person name="Salamov A."/>
            <person name="Sun H."/>
            <person name="Lowry S."/>
            <person name="LaButti K."/>
            <person name="Han J."/>
            <person name="Copeland A."/>
            <person name="Lindquist E."/>
            <person name="Barry K."/>
            <person name="Schmutz J."/>
            <person name="Baker S.E."/>
            <person name="Ciuffetti L.M."/>
            <person name="Grigoriev I.V."/>
            <person name="Zhong S."/>
            <person name="Turgeon B.G."/>
        </authorList>
    </citation>
    <scope>NUCLEOTIDE SEQUENCE [LARGE SCALE GENOMIC DNA]</scope>
    <source>
        <strain evidence="3 4">26-R-13</strain>
    </source>
</reference>
<dbReference type="Proteomes" id="UP000053841">
    <property type="component" value="Unassembled WGS sequence"/>
</dbReference>
<dbReference type="PANTHER" id="PTHR34502">
    <property type="entry name" value="DUF6594 DOMAIN-CONTAINING PROTEIN-RELATED"/>
    <property type="match status" value="1"/>
</dbReference>
<dbReference type="Pfam" id="PF20237">
    <property type="entry name" value="DUF6594"/>
    <property type="match status" value="1"/>
</dbReference>
<dbReference type="eggNOG" id="ENOG502SIXV">
    <property type="taxonomic scope" value="Eukaryota"/>
</dbReference>
<organism evidence="3 4">
    <name type="scientific">Cochliobolus carbonum (strain 26-R-13)</name>
    <name type="common">Maize leaf spot fungus</name>
    <name type="synonym">Bipolaris zeicola</name>
    <dbReference type="NCBI Taxonomy" id="930089"/>
    <lineage>
        <taxon>Eukaryota</taxon>
        <taxon>Fungi</taxon>
        <taxon>Dikarya</taxon>
        <taxon>Ascomycota</taxon>
        <taxon>Pezizomycotina</taxon>
        <taxon>Dothideomycetes</taxon>
        <taxon>Pleosporomycetidae</taxon>
        <taxon>Pleosporales</taxon>
        <taxon>Pleosporineae</taxon>
        <taxon>Pleosporaceae</taxon>
        <taxon>Bipolaris</taxon>
    </lineage>
</organism>
<dbReference type="OrthoDB" id="3546297at2759"/>
<dbReference type="AlphaFoldDB" id="W6YXK5"/>
<keyword evidence="4" id="KW-1185">Reference proteome</keyword>
<keyword evidence="1" id="KW-0472">Membrane</keyword>
<evidence type="ECO:0000259" key="2">
    <source>
        <dbReference type="Pfam" id="PF20237"/>
    </source>
</evidence>
<dbReference type="InterPro" id="IPR046529">
    <property type="entry name" value="DUF6594"/>
</dbReference>
<proteinExistence type="predicted"/>
<feature type="domain" description="DUF6594" evidence="2">
    <location>
        <begin position="25"/>
        <end position="291"/>
    </location>
</feature>
<dbReference type="PANTHER" id="PTHR34502:SF5">
    <property type="entry name" value="DUF6594 DOMAIN-CONTAINING PROTEIN"/>
    <property type="match status" value="1"/>
</dbReference>
<dbReference type="HOGENOM" id="CLU_953455_0_0_1"/>
<protein>
    <recommendedName>
        <fullName evidence="2">DUF6594 domain-containing protein</fullName>
    </recommendedName>
</protein>
<keyword evidence="1" id="KW-1133">Transmembrane helix</keyword>
<feature type="transmembrane region" description="Helical" evidence="1">
    <location>
        <begin position="228"/>
        <end position="247"/>
    </location>
</feature>
<keyword evidence="1" id="KW-0812">Transmembrane</keyword>
<evidence type="ECO:0000256" key="1">
    <source>
        <dbReference type="SAM" id="Phobius"/>
    </source>
</evidence>
<feature type="transmembrane region" description="Helical" evidence="1">
    <location>
        <begin position="253"/>
        <end position="273"/>
    </location>
</feature>
<evidence type="ECO:0000313" key="4">
    <source>
        <dbReference type="Proteomes" id="UP000053841"/>
    </source>
</evidence>
<sequence length="307" mass="35665">MDELPVHNAPLGPKSRTQDKFEKAWIASTADKNITLHSFRRFKTTHLLNLRFLEDEITQMDHVLYQAGLSLNLPISSFDRLGLKNNRRDDKVPNIDELITPEFILKLRGLLKEYDEALAAFNKIMTMEINSLLDDDLLSSLRSDLSLGEKYKTRLLRVDLGTRERVDPFQRWLYKYLRFFRFRKLKRRDQNNPEDLGSTWIWRRLHHRRRRQWLYPDTLLIAEITGRLFTAAFTAIFLIAPLVILSHESSKNVQLAIIAAWILGLSFLVSLFLKVTSFEMMAVAAAYAAILSVFVSNVPVDTRTSVN</sequence>
<evidence type="ECO:0000313" key="3">
    <source>
        <dbReference type="EMBL" id="EUC36171.1"/>
    </source>
</evidence>
<feature type="transmembrane region" description="Helical" evidence="1">
    <location>
        <begin position="280"/>
        <end position="300"/>
    </location>
</feature>
<dbReference type="EMBL" id="KI964565">
    <property type="protein sequence ID" value="EUC36171.1"/>
    <property type="molecule type" value="Genomic_DNA"/>
</dbReference>
<dbReference type="KEGG" id="bze:COCCADRAFT_34452"/>
<name>W6YXK5_COCC2</name>
<gene>
    <name evidence="3" type="ORF">COCCADRAFT_34452</name>
</gene>